<dbReference type="HOGENOM" id="CLU_064131_0_0_1"/>
<keyword evidence="1" id="KW-0812">Transmembrane</keyword>
<dbReference type="EMBL" id="KE504146">
    <property type="protein sequence ID" value="EPT00861.1"/>
    <property type="molecule type" value="Genomic_DNA"/>
</dbReference>
<accession>S8FHH3</accession>
<gene>
    <name evidence="2" type="ORF">FOMPIDRAFT_1121690</name>
</gene>
<dbReference type="Proteomes" id="UP000015241">
    <property type="component" value="Unassembled WGS sequence"/>
</dbReference>
<evidence type="ECO:0000256" key="1">
    <source>
        <dbReference type="SAM" id="Phobius"/>
    </source>
</evidence>
<reference evidence="2 3" key="1">
    <citation type="journal article" date="2012" name="Science">
        <title>The Paleozoic origin of enzymatic lignin decomposition reconstructed from 31 fungal genomes.</title>
        <authorList>
            <person name="Floudas D."/>
            <person name="Binder M."/>
            <person name="Riley R."/>
            <person name="Barry K."/>
            <person name="Blanchette R.A."/>
            <person name="Henrissat B."/>
            <person name="Martinez A.T."/>
            <person name="Otillar R."/>
            <person name="Spatafora J.W."/>
            <person name="Yadav J.S."/>
            <person name="Aerts A."/>
            <person name="Benoit I."/>
            <person name="Boyd A."/>
            <person name="Carlson A."/>
            <person name="Copeland A."/>
            <person name="Coutinho P.M."/>
            <person name="de Vries R.P."/>
            <person name="Ferreira P."/>
            <person name="Findley K."/>
            <person name="Foster B."/>
            <person name="Gaskell J."/>
            <person name="Glotzer D."/>
            <person name="Gorecki P."/>
            <person name="Heitman J."/>
            <person name="Hesse C."/>
            <person name="Hori C."/>
            <person name="Igarashi K."/>
            <person name="Jurgens J.A."/>
            <person name="Kallen N."/>
            <person name="Kersten P."/>
            <person name="Kohler A."/>
            <person name="Kuees U."/>
            <person name="Kumar T.K.A."/>
            <person name="Kuo A."/>
            <person name="LaButti K."/>
            <person name="Larrondo L.F."/>
            <person name="Lindquist E."/>
            <person name="Ling A."/>
            <person name="Lombard V."/>
            <person name="Lucas S."/>
            <person name="Lundell T."/>
            <person name="Martin R."/>
            <person name="McLaughlin D.J."/>
            <person name="Morgenstern I."/>
            <person name="Morin E."/>
            <person name="Murat C."/>
            <person name="Nagy L.G."/>
            <person name="Nolan M."/>
            <person name="Ohm R.A."/>
            <person name="Patyshakuliyeva A."/>
            <person name="Rokas A."/>
            <person name="Ruiz-Duenas F.J."/>
            <person name="Sabat G."/>
            <person name="Salamov A."/>
            <person name="Samejima M."/>
            <person name="Schmutz J."/>
            <person name="Slot J.C."/>
            <person name="St John F."/>
            <person name="Stenlid J."/>
            <person name="Sun H."/>
            <person name="Sun S."/>
            <person name="Syed K."/>
            <person name="Tsang A."/>
            <person name="Wiebenga A."/>
            <person name="Young D."/>
            <person name="Pisabarro A."/>
            <person name="Eastwood D.C."/>
            <person name="Martin F."/>
            <person name="Cullen D."/>
            <person name="Grigoriev I.V."/>
            <person name="Hibbett D.S."/>
        </authorList>
    </citation>
    <scope>NUCLEOTIDE SEQUENCE</scope>
    <source>
        <strain evidence="3">FP-58527</strain>
    </source>
</reference>
<feature type="transmembrane region" description="Helical" evidence="1">
    <location>
        <begin position="192"/>
        <end position="213"/>
    </location>
</feature>
<evidence type="ECO:0000313" key="2">
    <source>
        <dbReference type="EMBL" id="EPT00861.1"/>
    </source>
</evidence>
<keyword evidence="1" id="KW-0472">Membrane</keyword>
<dbReference type="OrthoDB" id="3245306at2759"/>
<sequence length="306" mass="33770">MQYRYWSYIEAHPAHVSLTTESRADALEILRWSYTEHLLPAARPAPPPFAPKECQELMALLRSSNDEPTDISLAQNRAVARVLLRHAQWKQHHFRPDKPLPQVAPRGSAHRWRRRAPIGRTIADFLIACLCLGLPYFFTDRSRHRRVDVEGGVRHAGPMLVVGACACILAAVVLSASVMFTSLPGLVDTCRLAGYVAIALSASSMISAIVALFRYKTEVEHPADHVGGEGLLLISRRSIVMSLPLVFLVWAVAAFVTGFVLYWTHEVTVTTSVSAVYPFESQTHWMTVGIIGGVAGALCMGAMMTR</sequence>
<proteinExistence type="predicted"/>
<name>S8FHH3_FOMSC</name>
<dbReference type="STRING" id="743788.S8FHH3"/>
<feature type="transmembrane region" description="Helical" evidence="1">
    <location>
        <begin position="159"/>
        <end position="180"/>
    </location>
</feature>
<feature type="transmembrane region" description="Helical" evidence="1">
    <location>
        <begin position="118"/>
        <end position="138"/>
    </location>
</feature>
<keyword evidence="3" id="KW-1185">Reference proteome</keyword>
<organism evidence="2 3">
    <name type="scientific">Fomitopsis schrenkii</name>
    <name type="common">Brown rot fungus</name>
    <dbReference type="NCBI Taxonomy" id="2126942"/>
    <lineage>
        <taxon>Eukaryota</taxon>
        <taxon>Fungi</taxon>
        <taxon>Dikarya</taxon>
        <taxon>Basidiomycota</taxon>
        <taxon>Agaricomycotina</taxon>
        <taxon>Agaricomycetes</taxon>
        <taxon>Polyporales</taxon>
        <taxon>Fomitopsis</taxon>
    </lineage>
</organism>
<keyword evidence="1" id="KW-1133">Transmembrane helix</keyword>
<evidence type="ECO:0000313" key="3">
    <source>
        <dbReference type="Proteomes" id="UP000015241"/>
    </source>
</evidence>
<dbReference type="eggNOG" id="ENOG502SMI8">
    <property type="taxonomic scope" value="Eukaryota"/>
</dbReference>
<dbReference type="AlphaFoldDB" id="S8FHH3"/>
<feature type="transmembrane region" description="Helical" evidence="1">
    <location>
        <begin position="284"/>
        <end position="304"/>
    </location>
</feature>
<protein>
    <submittedName>
        <fullName evidence="2">Uncharacterized protein</fullName>
    </submittedName>
</protein>
<feature type="transmembrane region" description="Helical" evidence="1">
    <location>
        <begin position="243"/>
        <end position="264"/>
    </location>
</feature>
<dbReference type="InParanoid" id="S8FHH3"/>